<evidence type="ECO:0000313" key="2">
    <source>
        <dbReference type="Proteomes" id="UP001497644"/>
    </source>
</evidence>
<organism evidence="1 2">
    <name type="scientific">Lasius platythorax</name>
    <dbReference type="NCBI Taxonomy" id="488582"/>
    <lineage>
        <taxon>Eukaryota</taxon>
        <taxon>Metazoa</taxon>
        <taxon>Ecdysozoa</taxon>
        <taxon>Arthropoda</taxon>
        <taxon>Hexapoda</taxon>
        <taxon>Insecta</taxon>
        <taxon>Pterygota</taxon>
        <taxon>Neoptera</taxon>
        <taxon>Endopterygota</taxon>
        <taxon>Hymenoptera</taxon>
        <taxon>Apocrita</taxon>
        <taxon>Aculeata</taxon>
        <taxon>Formicoidea</taxon>
        <taxon>Formicidae</taxon>
        <taxon>Formicinae</taxon>
        <taxon>Lasius</taxon>
        <taxon>Lasius</taxon>
    </lineage>
</organism>
<name>A0AAV2N7S9_9HYME</name>
<evidence type="ECO:0000313" key="1">
    <source>
        <dbReference type="EMBL" id="CAL1676156.1"/>
    </source>
</evidence>
<keyword evidence="2" id="KW-1185">Reference proteome</keyword>
<accession>A0AAV2N7S9</accession>
<dbReference type="Proteomes" id="UP001497644">
    <property type="component" value="Chromosome 11"/>
</dbReference>
<reference evidence="1" key="1">
    <citation type="submission" date="2024-04" db="EMBL/GenBank/DDBJ databases">
        <authorList>
            <consortium name="Molecular Ecology Group"/>
        </authorList>
    </citation>
    <scope>NUCLEOTIDE SEQUENCE</scope>
</reference>
<proteinExistence type="predicted"/>
<sequence length="153" mass="17271">MSSNKRRFTLVAPSPREVSPSPQWKYDPRNVYIIPMCLGSICRRSAHGPDRDLRQSCKRLYGRHHLGRACRGADDIQMASISAKLLPISTRNLDAGTLFPASRVSETVLADSYSIVLQPLIWISYGHSIRRFSLVRSYVVEGVIDFHGNPWCV</sequence>
<gene>
    <name evidence="1" type="ORF">LPLAT_LOCUS2394</name>
</gene>
<protein>
    <submittedName>
        <fullName evidence="1">Uncharacterized protein</fullName>
    </submittedName>
</protein>
<dbReference type="AlphaFoldDB" id="A0AAV2N7S9"/>
<dbReference type="EMBL" id="OZ034834">
    <property type="protein sequence ID" value="CAL1676156.1"/>
    <property type="molecule type" value="Genomic_DNA"/>
</dbReference>